<dbReference type="Proteomes" id="UP000324222">
    <property type="component" value="Unassembled WGS sequence"/>
</dbReference>
<comment type="caution">
    <text evidence="1">The sequence shown here is derived from an EMBL/GenBank/DDBJ whole genome shotgun (WGS) entry which is preliminary data.</text>
</comment>
<reference evidence="1 2" key="1">
    <citation type="submission" date="2019-05" db="EMBL/GenBank/DDBJ databases">
        <title>Another draft genome of Portunus trituberculatus and its Hox gene families provides insights of decapod evolution.</title>
        <authorList>
            <person name="Jeong J.-H."/>
            <person name="Song I."/>
            <person name="Kim S."/>
            <person name="Choi T."/>
            <person name="Kim D."/>
            <person name="Ryu S."/>
            <person name="Kim W."/>
        </authorList>
    </citation>
    <scope>NUCLEOTIDE SEQUENCE [LARGE SCALE GENOMIC DNA]</scope>
    <source>
        <tissue evidence="1">Muscle</tissue>
    </source>
</reference>
<evidence type="ECO:0000313" key="1">
    <source>
        <dbReference type="EMBL" id="MPC38690.1"/>
    </source>
</evidence>
<evidence type="ECO:0000313" key="2">
    <source>
        <dbReference type="Proteomes" id="UP000324222"/>
    </source>
</evidence>
<gene>
    <name evidence="1" type="ORF">E2C01_032201</name>
</gene>
<dbReference type="AlphaFoldDB" id="A0A5B7EUS2"/>
<keyword evidence="2" id="KW-1185">Reference proteome</keyword>
<accession>A0A5B7EUS2</accession>
<dbReference type="EMBL" id="VSRR010004140">
    <property type="protein sequence ID" value="MPC38690.1"/>
    <property type="molecule type" value="Genomic_DNA"/>
</dbReference>
<organism evidence="1 2">
    <name type="scientific">Portunus trituberculatus</name>
    <name type="common">Swimming crab</name>
    <name type="synonym">Neptunus trituberculatus</name>
    <dbReference type="NCBI Taxonomy" id="210409"/>
    <lineage>
        <taxon>Eukaryota</taxon>
        <taxon>Metazoa</taxon>
        <taxon>Ecdysozoa</taxon>
        <taxon>Arthropoda</taxon>
        <taxon>Crustacea</taxon>
        <taxon>Multicrustacea</taxon>
        <taxon>Malacostraca</taxon>
        <taxon>Eumalacostraca</taxon>
        <taxon>Eucarida</taxon>
        <taxon>Decapoda</taxon>
        <taxon>Pleocyemata</taxon>
        <taxon>Brachyura</taxon>
        <taxon>Eubrachyura</taxon>
        <taxon>Portunoidea</taxon>
        <taxon>Portunidae</taxon>
        <taxon>Portuninae</taxon>
        <taxon>Portunus</taxon>
    </lineage>
</organism>
<protein>
    <submittedName>
        <fullName evidence="1">Uncharacterized protein</fullName>
    </submittedName>
</protein>
<sequence>MWSHPGGQSVFACVVEEPILSGGGPRGVSGDEAFLGVRLCRVPRTVGRIGHAQPVQVGIEVGVANSQSGDCCVQCPVGGIGPPVVSCVLSDVSQ</sequence>
<proteinExistence type="predicted"/>
<name>A0A5B7EUS2_PORTR</name>